<evidence type="ECO:0000256" key="12">
    <source>
        <dbReference type="SAM" id="MobiDB-lite"/>
    </source>
</evidence>
<evidence type="ECO:0000256" key="10">
    <source>
        <dbReference type="PIRNR" id="PIRNR005514"/>
    </source>
</evidence>
<dbReference type="GO" id="GO:0045259">
    <property type="term" value="C:proton-transporting ATP synthase complex"/>
    <property type="evidence" value="ECO:0007669"/>
    <property type="project" value="UniProtKB-KW"/>
</dbReference>
<evidence type="ECO:0000256" key="6">
    <source>
        <dbReference type="ARBA" id="ARBA00022792"/>
    </source>
</evidence>
<dbReference type="STRING" id="224129.A0A1W4W7S2"/>
<comment type="function">
    <text evidence="10">Mitochondrial membrane ATP synthase (F(1)F(0) ATP synthase or Complex V) produces ATP from ADP in the presence of a proton gradient across the membrane which is generated by electron transport complexes of the respiratory chain. F-type ATPases consist of two structural domains, F(1) - containing the extramembraneous catalytic core, and F(0) - containing the membrane proton channel, linked together by a central stalk and a peripheral stalk. During catalysis, ATP synthesis in the catalytic domain of F(1) is coupled via a rotary mechanism of the central stalk subunits to proton translocation.</text>
</comment>
<dbReference type="GeneID" id="108733460"/>
<protein>
    <recommendedName>
        <fullName evidence="10">ATP synthase subunit d, mitochondrial</fullName>
    </recommendedName>
</protein>
<dbReference type="GO" id="GO:0005743">
    <property type="term" value="C:mitochondrial inner membrane"/>
    <property type="evidence" value="ECO:0007669"/>
    <property type="project" value="UniProtKB-SubCell"/>
</dbReference>
<evidence type="ECO:0000256" key="1">
    <source>
        <dbReference type="ARBA" id="ARBA00004273"/>
    </source>
</evidence>
<reference evidence="14" key="1">
    <citation type="submission" date="2025-08" db="UniProtKB">
        <authorList>
            <consortium name="RefSeq"/>
        </authorList>
    </citation>
    <scope>IDENTIFICATION</scope>
    <source>
        <tissue evidence="14">Entire body</tissue>
    </source>
</reference>
<sequence>MALKRIKLKMIDFERLAALCPPHQIAQFNKFKAKTEDYINSVLQLPEEKPPIEWDNYETQVKIPGMVADFKKQYEQLDIPYPDDTFSHLVDQQEERVKAEIVELKKASNENIETIKKRLEVLNAMPPVEEMTLEEFRDYYPDVALDPINKPTFWPHEPEDQPGYVEPDAKKEDAH</sequence>
<gene>
    <name evidence="14" type="primary">LOC108733460</name>
</gene>
<evidence type="ECO:0000256" key="8">
    <source>
        <dbReference type="ARBA" id="ARBA00023128"/>
    </source>
</evidence>
<evidence type="ECO:0000256" key="11">
    <source>
        <dbReference type="SAM" id="Coils"/>
    </source>
</evidence>
<organism evidence="13 14">
    <name type="scientific">Agrilus planipennis</name>
    <name type="common">Emerald ash borer</name>
    <name type="synonym">Agrilus marcopoli</name>
    <dbReference type="NCBI Taxonomy" id="224129"/>
    <lineage>
        <taxon>Eukaryota</taxon>
        <taxon>Metazoa</taxon>
        <taxon>Ecdysozoa</taxon>
        <taxon>Arthropoda</taxon>
        <taxon>Hexapoda</taxon>
        <taxon>Insecta</taxon>
        <taxon>Pterygota</taxon>
        <taxon>Neoptera</taxon>
        <taxon>Endopterygota</taxon>
        <taxon>Coleoptera</taxon>
        <taxon>Polyphaga</taxon>
        <taxon>Elateriformia</taxon>
        <taxon>Buprestoidea</taxon>
        <taxon>Buprestidae</taxon>
        <taxon>Agrilinae</taxon>
        <taxon>Agrilus</taxon>
    </lineage>
</organism>
<dbReference type="SUPFAM" id="SSF161065">
    <property type="entry name" value="ATP synthase D chain-like"/>
    <property type="match status" value="1"/>
</dbReference>
<evidence type="ECO:0000256" key="7">
    <source>
        <dbReference type="ARBA" id="ARBA00023065"/>
    </source>
</evidence>
<keyword evidence="3 10" id="KW-0813">Transport</keyword>
<dbReference type="SMR" id="A0A1W4W7S2"/>
<evidence type="ECO:0000313" key="13">
    <source>
        <dbReference type="Proteomes" id="UP000192223"/>
    </source>
</evidence>
<dbReference type="Gene3D" id="6.10.280.70">
    <property type="match status" value="1"/>
</dbReference>
<evidence type="ECO:0000256" key="2">
    <source>
        <dbReference type="ARBA" id="ARBA00006842"/>
    </source>
</evidence>
<keyword evidence="11" id="KW-0175">Coiled coil</keyword>
<dbReference type="Pfam" id="PF05873">
    <property type="entry name" value="Mt_ATP-synt_D"/>
    <property type="match status" value="1"/>
</dbReference>
<keyword evidence="9 10" id="KW-0472">Membrane</keyword>
<keyword evidence="7 10" id="KW-0406">Ion transport</keyword>
<dbReference type="InterPro" id="IPR036228">
    <property type="entry name" value="ATP_synth_F0_dsu_sf_mt"/>
</dbReference>
<comment type="subcellular location">
    <subcellularLocation>
        <location evidence="1 10">Mitochondrion inner membrane</location>
    </subcellularLocation>
</comment>
<dbReference type="OrthoDB" id="35799at2759"/>
<dbReference type="GO" id="GO:0015986">
    <property type="term" value="P:proton motive force-driven ATP synthesis"/>
    <property type="evidence" value="ECO:0007669"/>
    <property type="project" value="UniProtKB-UniRule"/>
</dbReference>
<dbReference type="InterPro" id="IPR008689">
    <property type="entry name" value="ATP_synth_F0_dsu_mt"/>
</dbReference>
<feature type="coiled-coil region" evidence="11">
    <location>
        <begin position="90"/>
        <end position="125"/>
    </location>
</feature>
<evidence type="ECO:0000256" key="9">
    <source>
        <dbReference type="ARBA" id="ARBA00023136"/>
    </source>
</evidence>
<keyword evidence="4" id="KW-0138">CF(0)</keyword>
<evidence type="ECO:0000313" key="14">
    <source>
        <dbReference type="RefSeq" id="XP_018320139.1"/>
    </source>
</evidence>
<evidence type="ECO:0000256" key="5">
    <source>
        <dbReference type="ARBA" id="ARBA00022781"/>
    </source>
</evidence>
<accession>A0A1W4W7S2</accession>
<dbReference type="PIRSF" id="PIRSF005514">
    <property type="entry name" value="ATPase_F0_D_mt"/>
    <property type="match status" value="1"/>
</dbReference>
<dbReference type="PANTHER" id="PTHR12700">
    <property type="entry name" value="ATP SYNTHASE SUBUNIT D, MITOCHONDRIAL"/>
    <property type="match status" value="1"/>
</dbReference>
<keyword evidence="8 10" id="KW-0496">Mitochondrion</keyword>
<dbReference type="RefSeq" id="XP_018320139.1">
    <property type="nucleotide sequence ID" value="XM_018464637.1"/>
</dbReference>
<feature type="region of interest" description="Disordered" evidence="12">
    <location>
        <begin position="151"/>
        <end position="175"/>
    </location>
</feature>
<evidence type="ECO:0000256" key="3">
    <source>
        <dbReference type="ARBA" id="ARBA00022448"/>
    </source>
</evidence>
<comment type="similarity">
    <text evidence="2 10">Belongs to the ATPase d subunit family.</text>
</comment>
<name>A0A1W4W7S2_AGRPL</name>
<dbReference type="AlphaFoldDB" id="A0A1W4W7S2"/>
<dbReference type="InParanoid" id="A0A1W4W7S2"/>
<dbReference type="GO" id="GO:0015078">
    <property type="term" value="F:proton transmembrane transporter activity"/>
    <property type="evidence" value="ECO:0007669"/>
    <property type="project" value="InterPro"/>
</dbReference>
<dbReference type="KEGG" id="apln:108733460"/>
<evidence type="ECO:0000256" key="4">
    <source>
        <dbReference type="ARBA" id="ARBA00022547"/>
    </source>
</evidence>
<keyword evidence="6 10" id="KW-0999">Mitochondrion inner membrane</keyword>
<proteinExistence type="inferred from homology"/>
<dbReference type="Proteomes" id="UP000192223">
    <property type="component" value="Unplaced"/>
</dbReference>
<keyword evidence="5 10" id="KW-0375">Hydrogen ion transport</keyword>
<keyword evidence="13" id="KW-1185">Reference proteome</keyword>